<organism evidence="2 3">
    <name type="scientific">Hymenoscyphus fraxineus</name>
    <dbReference type="NCBI Taxonomy" id="746836"/>
    <lineage>
        <taxon>Eukaryota</taxon>
        <taxon>Fungi</taxon>
        <taxon>Dikarya</taxon>
        <taxon>Ascomycota</taxon>
        <taxon>Pezizomycotina</taxon>
        <taxon>Leotiomycetes</taxon>
        <taxon>Helotiales</taxon>
        <taxon>Helotiaceae</taxon>
        <taxon>Hymenoscyphus</taxon>
    </lineage>
</organism>
<evidence type="ECO:0000256" key="1">
    <source>
        <dbReference type="SAM" id="SignalP"/>
    </source>
</evidence>
<accession>A0A9N9L1G3</accession>
<name>A0A9N9L1G3_9HELO</name>
<sequence>MKVAFALTILGVFGVIASALTIDTNKSFFRRGVCGEETAPCGTSEDMACQRGTRPVCKIIADEEEMKKEPDQFYQRC</sequence>
<gene>
    <name evidence="2" type="ORF">HYFRA_00000054</name>
</gene>
<feature type="signal peptide" evidence="1">
    <location>
        <begin position="1"/>
        <end position="19"/>
    </location>
</feature>
<dbReference type="AlphaFoldDB" id="A0A9N9L1G3"/>
<dbReference type="Proteomes" id="UP000696280">
    <property type="component" value="Unassembled WGS sequence"/>
</dbReference>
<reference evidence="2" key="1">
    <citation type="submission" date="2021-07" db="EMBL/GenBank/DDBJ databases">
        <authorList>
            <person name="Durling M."/>
        </authorList>
    </citation>
    <scope>NUCLEOTIDE SEQUENCE</scope>
</reference>
<proteinExistence type="predicted"/>
<keyword evidence="1" id="KW-0732">Signal</keyword>
<dbReference type="EMBL" id="CAJVRL010000081">
    <property type="protein sequence ID" value="CAG8957719.1"/>
    <property type="molecule type" value="Genomic_DNA"/>
</dbReference>
<comment type="caution">
    <text evidence="2">The sequence shown here is derived from an EMBL/GenBank/DDBJ whole genome shotgun (WGS) entry which is preliminary data.</text>
</comment>
<feature type="chain" id="PRO_5040420642" evidence="1">
    <location>
        <begin position="20"/>
        <end position="77"/>
    </location>
</feature>
<evidence type="ECO:0000313" key="2">
    <source>
        <dbReference type="EMBL" id="CAG8957719.1"/>
    </source>
</evidence>
<protein>
    <submittedName>
        <fullName evidence="2">Uncharacterized protein</fullName>
    </submittedName>
</protein>
<evidence type="ECO:0000313" key="3">
    <source>
        <dbReference type="Proteomes" id="UP000696280"/>
    </source>
</evidence>
<keyword evidence="3" id="KW-1185">Reference proteome</keyword>